<feature type="domain" description="TraG N-terminal Proteobacteria" evidence="2">
    <location>
        <begin position="36"/>
        <end position="235"/>
    </location>
</feature>
<protein>
    <submittedName>
        <fullName evidence="3">Sex pilus assembly protein TrhG</fullName>
    </submittedName>
</protein>
<keyword evidence="1" id="KW-0812">Transmembrane</keyword>
<proteinExistence type="predicted"/>
<evidence type="ECO:0000256" key="1">
    <source>
        <dbReference type="SAM" id="Phobius"/>
    </source>
</evidence>
<evidence type="ECO:0000313" key="3">
    <source>
        <dbReference type="EMBL" id="SPZ00356.1"/>
    </source>
</evidence>
<reference evidence="3 4" key="1">
    <citation type="submission" date="2018-06" db="EMBL/GenBank/DDBJ databases">
        <authorList>
            <consortium name="Pathogen Informatics"/>
            <person name="Doyle S."/>
        </authorList>
    </citation>
    <scope>NUCLEOTIDE SEQUENCE [LARGE SCALE GENOMIC DNA]</scope>
    <source>
        <strain evidence="3 4">NCTC11842</strain>
    </source>
</reference>
<dbReference type="Pfam" id="PF07916">
    <property type="entry name" value="TraG_N"/>
    <property type="match status" value="1"/>
</dbReference>
<keyword evidence="1" id="KW-1133">Transmembrane helix</keyword>
<feature type="transmembrane region" description="Helical" evidence="1">
    <location>
        <begin position="202"/>
        <end position="232"/>
    </location>
</feature>
<evidence type="ECO:0000259" key="2">
    <source>
        <dbReference type="Pfam" id="PF07916"/>
    </source>
</evidence>
<dbReference type="AlphaFoldDB" id="A0A2X2C480"/>
<keyword evidence="1" id="KW-0472">Membrane</keyword>
<organism evidence="3 4">
    <name type="scientific">Pseudomonas luteola</name>
    <dbReference type="NCBI Taxonomy" id="47886"/>
    <lineage>
        <taxon>Bacteria</taxon>
        <taxon>Pseudomonadati</taxon>
        <taxon>Pseudomonadota</taxon>
        <taxon>Gammaproteobacteria</taxon>
        <taxon>Pseudomonadales</taxon>
        <taxon>Pseudomonadaceae</taxon>
        <taxon>Pseudomonas</taxon>
    </lineage>
</organism>
<dbReference type="Proteomes" id="UP000250443">
    <property type="component" value="Unassembled WGS sequence"/>
</dbReference>
<gene>
    <name evidence="3" type="primary">trhG_2</name>
    <name evidence="3" type="ORF">NCTC11842_00505</name>
</gene>
<sequence length="237" mass="25703">MPIRCWARTNEAFSTPTVKNAIAESAGIKLFEDDDLYTRLNTGVSALSTAGAAAVEAQKYVMALCWIRCMPKPRKVAIRICDFSSAAMVSQAIQQRNTQWASEQTMFLSTVRPMLALIEGFVYAVTPLMGFLIVMGAFGIKLVGKYIQMLIWIQLWMPVLAIINLYLYMAASAELAADAGATSGVAVALDSFYGLYRSDEILANWLATGGMLAAATPVLTLMLVTGSTYAWASLARA</sequence>
<feature type="transmembrane region" description="Helical" evidence="1">
    <location>
        <begin position="146"/>
        <end position="168"/>
    </location>
</feature>
<dbReference type="RefSeq" id="WP_112297508.1">
    <property type="nucleotide sequence ID" value="NZ_UAUF01000002.1"/>
</dbReference>
<evidence type="ECO:0000313" key="4">
    <source>
        <dbReference type="Proteomes" id="UP000250443"/>
    </source>
</evidence>
<accession>A0A2X2C480</accession>
<dbReference type="EMBL" id="UAUF01000002">
    <property type="protein sequence ID" value="SPZ00356.1"/>
    <property type="molecule type" value="Genomic_DNA"/>
</dbReference>
<dbReference type="InterPro" id="IPR012931">
    <property type="entry name" value="TraG_N_Proteobacteria"/>
</dbReference>
<feature type="transmembrane region" description="Helical" evidence="1">
    <location>
        <begin position="114"/>
        <end position="140"/>
    </location>
</feature>
<name>A0A2X2C480_PSELU</name>